<reference evidence="1 2" key="2">
    <citation type="journal article" date="2010" name="J. Bacteriol.">
        <title>Complete genome sequence of Beijerinckia indica subsp. indica.</title>
        <authorList>
            <person name="Tamas I."/>
            <person name="Dedysh S.N."/>
            <person name="Liesack W."/>
            <person name="Stott M.B."/>
            <person name="Alam M."/>
            <person name="Murrell J.C."/>
            <person name="Dunfield P.F."/>
        </authorList>
    </citation>
    <scope>NUCLEOTIDE SEQUENCE [LARGE SCALE GENOMIC DNA]</scope>
    <source>
        <strain evidence="2">ATCC 9039 / DSM 1715 / NCIMB 8712</strain>
    </source>
</reference>
<gene>
    <name evidence="1" type="ordered locus">Bind_3584</name>
</gene>
<evidence type="ECO:0000313" key="1">
    <source>
        <dbReference type="EMBL" id="ACB97140.1"/>
    </source>
</evidence>
<name>B2IG66_BEII9</name>
<dbReference type="OrthoDB" id="8019418at2"/>
<protein>
    <submittedName>
        <fullName evidence="1">Uncharacterized protein</fullName>
    </submittedName>
</protein>
<dbReference type="STRING" id="395963.Bind_3584"/>
<dbReference type="KEGG" id="bid:Bind_3584"/>
<dbReference type="eggNOG" id="ENOG503356F">
    <property type="taxonomic scope" value="Bacteria"/>
</dbReference>
<dbReference type="EMBL" id="CP001016">
    <property type="protein sequence ID" value="ACB97140.1"/>
    <property type="molecule type" value="Genomic_DNA"/>
</dbReference>
<evidence type="ECO:0000313" key="2">
    <source>
        <dbReference type="Proteomes" id="UP000001695"/>
    </source>
</evidence>
<dbReference type="Proteomes" id="UP000001695">
    <property type="component" value="Chromosome"/>
</dbReference>
<sequence length="166" mass="18245">MTIKKYLFLSPSDLGLTVAGLLFAVSSVAFAAIMIAKEVGHPLFYGVDHLMLFAQPFRSTDHERMIMIEKPSVDFQMTGAIDSFSRMQPTHPQKEQESTMSLTGTDSPYRLQVASDGVVYIENGSEKIIAREGVFVPGQGRILLVEKRAGHWIVVTTQGVLLEAAS</sequence>
<reference evidence="2" key="1">
    <citation type="submission" date="2008-03" db="EMBL/GenBank/DDBJ databases">
        <title>Complete sequence of chromosome of Beijerinckia indica subsp. indica ATCC 9039.</title>
        <authorList>
            <consortium name="US DOE Joint Genome Institute"/>
            <person name="Copeland A."/>
            <person name="Lucas S."/>
            <person name="Lapidus A."/>
            <person name="Glavina del Rio T."/>
            <person name="Dalin E."/>
            <person name="Tice H."/>
            <person name="Bruce D."/>
            <person name="Goodwin L."/>
            <person name="Pitluck S."/>
            <person name="LaButti K."/>
            <person name="Schmutz J."/>
            <person name="Larimer F."/>
            <person name="Land M."/>
            <person name="Hauser L."/>
            <person name="Kyrpides N."/>
            <person name="Mikhailova N."/>
            <person name="Dunfield P.F."/>
            <person name="Dedysh S.N."/>
            <person name="Liesack W."/>
            <person name="Saw J.H."/>
            <person name="Alam M."/>
            <person name="Chen Y."/>
            <person name="Murrell J.C."/>
            <person name="Richardson P."/>
        </authorList>
    </citation>
    <scope>NUCLEOTIDE SEQUENCE [LARGE SCALE GENOMIC DNA]</scope>
    <source>
        <strain evidence="2">ATCC 9039 / DSM 1715 / NCIMB 8712</strain>
    </source>
</reference>
<accession>B2IG66</accession>
<organism evidence="1 2">
    <name type="scientific">Beijerinckia indica subsp. indica (strain ATCC 9039 / DSM 1715 / NCIMB 8712)</name>
    <dbReference type="NCBI Taxonomy" id="395963"/>
    <lineage>
        <taxon>Bacteria</taxon>
        <taxon>Pseudomonadati</taxon>
        <taxon>Pseudomonadota</taxon>
        <taxon>Alphaproteobacteria</taxon>
        <taxon>Hyphomicrobiales</taxon>
        <taxon>Beijerinckiaceae</taxon>
        <taxon>Beijerinckia</taxon>
    </lineage>
</organism>
<dbReference type="RefSeq" id="WP_012386488.1">
    <property type="nucleotide sequence ID" value="NC_010581.1"/>
</dbReference>
<keyword evidence="2" id="KW-1185">Reference proteome</keyword>
<dbReference type="HOGENOM" id="CLU_1599500_0_0_5"/>
<proteinExistence type="predicted"/>
<dbReference type="AlphaFoldDB" id="B2IG66"/>